<protein>
    <submittedName>
        <fullName evidence="5">Diguanylate cyclase (GGDEF)-like protein</fullName>
    </submittedName>
</protein>
<dbReference type="Gene3D" id="1.25.40.10">
    <property type="entry name" value="Tetratricopeptide repeat domain"/>
    <property type="match status" value="2"/>
</dbReference>
<dbReference type="CDD" id="cd01948">
    <property type="entry name" value="EAL"/>
    <property type="match status" value="1"/>
</dbReference>
<dbReference type="Pfam" id="PF13424">
    <property type="entry name" value="TPR_12"/>
    <property type="match status" value="2"/>
</dbReference>
<dbReference type="PANTHER" id="PTHR44757:SF2">
    <property type="entry name" value="BIOFILM ARCHITECTURE MAINTENANCE PROTEIN MBAA"/>
    <property type="match status" value="1"/>
</dbReference>
<dbReference type="InterPro" id="IPR019734">
    <property type="entry name" value="TPR_rpt"/>
</dbReference>
<dbReference type="PANTHER" id="PTHR44757">
    <property type="entry name" value="DIGUANYLATE CYCLASE DGCP"/>
    <property type="match status" value="1"/>
</dbReference>
<dbReference type="SUPFAM" id="SSF55073">
    <property type="entry name" value="Nucleotide cyclase"/>
    <property type="match status" value="1"/>
</dbReference>
<dbReference type="SUPFAM" id="SSF141868">
    <property type="entry name" value="EAL domain-like"/>
    <property type="match status" value="1"/>
</dbReference>
<feature type="domain" description="GGDEF" evidence="4">
    <location>
        <begin position="401"/>
        <end position="532"/>
    </location>
</feature>
<dbReference type="PROSITE" id="PS50883">
    <property type="entry name" value="EAL"/>
    <property type="match status" value="1"/>
</dbReference>
<reference evidence="5 6" key="1">
    <citation type="submission" date="2020-08" db="EMBL/GenBank/DDBJ databases">
        <title>Genomic Encyclopedia of Type Strains, Phase IV (KMG-IV): sequencing the most valuable type-strain genomes for metagenomic binning, comparative biology and taxonomic classification.</title>
        <authorList>
            <person name="Goeker M."/>
        </authorList>
    </citation>
    <scope>NUCLEOTIDE SEQUENCE [LARGE SCALE GENOMIC DNA]</scope>
    <source>
        <strain evidence="5 6">DSM 27939</strain>
    </source>
</reference>
<dbReference type="PROSITE" id="PS50005">
    <property type="entry name" value="TPR"/>
    <property type="match status" value="1"/>
</dbReference>
<dbReference type="InterPro" id="IPR000160">
    <property type="entry name" value="GGDEF_dom"/>
</dbReference>
<comment type="caution">
    <text evidence="5">The sequence shown here is derived from an EMBL/GenBank/DDBJ whole genome shotgun (WGS) entry which is preliminary data.</text>
</comment>
<dbReference type="InterPro" id="IPR043128">
    <property type="entry name" value="Rev_trsase/Diguanyl_cyclase"/>
</dbReference>
<name>A0A7W8NEZ1_9DEIO</name>
<dbReference type="InterPro" id="IPR029787">
    <property type="entry name" value="Nucleotide_cyclase"/>
</dbReference>
<dbReference type="NCBIfam" id="TIGR00254">
    <property type="entry name" value="GGDEF"/>
    <property type="match status" value="1"/>
</dbReference>
<evidence type="ECO:0000256" key="1">
    <source>
        <dbReference type="PROSITE-ProRule" id="PRU00339"/>
    </source>
</evidence>
<proteinExistence type="predicted"/>
<evidence type="ECO:0000313" key="6">
    <source>
        <dbReference type="Proteomes" id="UP000552709"/>
    </source>
</evidence>
<dbReference type="PROSITE" id="PS50887">
    <property type="entry name" value="GGDEF"/>
    <property type="match status" value="1"/>
</dbReference>
<keyword evidence="1" id="KW-0802">TPR repeat</keyword>
<sequence>MQSLCDQLLGQARALRGEDDLRAILLFEQVVVLARKQNTPTTLADALNGLAGLEHARGDSPGALLHLEEALAIREAAQDHEGAAVVLCNLGAVYLDLGSFNTALEHLLRAQATSLETTPARAAVMAGNLARTYDALNMRGEALACSTQALQLTQNAGLDTAEAAVSINHADLLRRHGDFAQAGALLERALALVERCGILTASAFQGLGQLRRDEDRLPEALSAFQSALHFAEEEQDLDAILEARCGVAQTLLLLERPQETFALLEAALRDAQTSGRARTYVGALKLRARATEQYGDLKEALTRWQQAHAAETEVLRAEAERRTMELTARGELEKARARLEREQARYEAERDAKEKQAREQMVRLKELERLALYDALTQLPNRLLLSERVNAALKSAAQQGKQVTIGVLDLNKFKQVNDTHGHQTGDLLLQQVAQRLTDAVDFSHTVARTGGDEFVVLMPGVDDRDTHEVARRLLQVFDDRFYLDGIELAMRPSLGLARYPQDASDMAGLLERADHAMYRAKARGSGFEFGDVSVGLAPATLEAALHGALRAGEMHLEYQPLEDDGGRWTAVEALLRWRSPIYGNVTPDQFMPLAERSGLSLSLGEWTLKQACAELARWPSLLVAVNISARQLADPGLPHHVQRALQEAGVAPERLALEVREEEVARAPERSHLALAELRALGVQLTLDDFGGGHANFAGLPQLPVHAVKLDRALVHGMETGARELALVQAVTDLARALDLIVIAKGVETSAQRTHLKAMGVRRLQGFLVAAPLSLDAFRRYMNAHVGTSVRSESLAS</sequence>
<dbReference type="Pfam" id="PF00990">
    <property type="entry name" value="GGDEF"/>
    <property type="match status" value="1"/>
</dbReference>
<evidence type="ECO:0000313" key="5">
    <source>
        <dbReference type="EMBL" id="MBB5363856.1"/>
    </source>
</evidence>
<feature type="coiled-coil region" evidence="2">
    <location>
        <begin position="287"/>
        <end position="370"/>
    </location>
</feature>
<organism evidence="5 6">
    <name type="scientific">Deinococcus humi</name>
    <dbReference type="NCBI Taxonomy" id="662880"/>
    <lineage>
        <taxon>Bacteria</taxon>
        <taxon>Thermotogati</taxon>
        <taxon>Deinococcota</taxon>
        <taxon>Deinococci</taxon>
        <taxon>Deinococcales</taxon>
        <taxon>Deinococcaceae</taxon>
        <taxon>Deinococcus</taxon>
    </lineage>
</organism>
<dbReference type="Gene3D" id="3.30.70.270">
    <property type="match status" value="1"/>
</dbReference>
<accession>A0A7W8NEZ1</accession>
<dbReference type="InterPro" id="IPR052155">
    <property type="entry name" value="Biofilm_reg_signaling"/>
</dbReference>
<dbReference type="CDD" id="cd01949">
    <property type="entry name" value="GGDEF"/>
    <property type="match status" value="1"/>
</dbReference>
<dbReference type="AlphaFoldDB" id="A0A7W8NEZ1"/>
<dbReference type="Gene3D" id="3.20.20.450">
    <property type="entry name" value="EAL domain"/>
    <property type="match status" value="1"/>
</dbReference>
<dbReference type="Proteomes" id="UP000552709">
    <property type="component" value="Unassembled WGS sequence"/>
</dbReference>
<keyword evidence="2" id="KW-0175">Coiled coil</keyword>
<dbReference type="SMART" id="SM00028">
    <property type="entry name" value="TPR"/>
    <property type="match status" value="6"/>
</dbReference>
<evidence type="ECO:0000259" key="3">
    <source>
        <dbReference type="PROSITE" id="PS50883"/>
    </source>
</evidence>
<dbReference type="EMBL" id="JACHFL010000007">
    <property type="protein sequence ID" value="MBB5363856.1"/>
    <property type="molecule type" value="Genomic_DNA"/>
</dbReference>
<gene>
    <name evidence="5" type="ORF">HNQ08_002963</name>
</gene>
<dbReference type="Pfam" id="PF00563">
    <property type="entry name" value="EAL"/>
    <property type="match status" value="1"/>
</dbReference>
<dbReference type="SMART" id="SM00052">
    <property type="entry name" value="EAL"/>
    <property type="match status" value="1"/>
</dbReference>
<evidence type="ECO:0000259" key="4">
    <source>
        <dbReference type="PROSITE" id="PS50887"/>
    </source>
</evidence>
<dbReference type="RefSeq" id="WP_184133470.1">
    <property type="nucleotide sequence ID" value="NZ_JACHFL010000007.1"/>
</dbReference>
<feature type="domain" description="EAL" evidence="3">
    <location>
        <begin position="538"/>
        <end position="786"/>
    </location>
</feature>
<dbReference type="InterPro" id="IPR011990">
    <property type="entry name" value="TPR-like_helical_dom_sf"/>
</dbReference>
<keyword evidence="6" id="KW-1185">Reference proteome</keyword>
<dbReference type="SUPFAM" id="SSF48452">
    <property type="entry name" value="TPR-like"/>
    <property type="match status" value="2"/>
</dbReference>
<dbReference type="InterPro" id="IPR035919">
    <property type="entry name" value="EAL_sf"/>
</dbReference>
<dbReference type="InterPro" id="IPR001633">
    <property type="entry name" value="EAL_dom"/>
</dbReference>
<dbReference type="SMART" id="SM00267">
    <property type="entry name" value="GGDEF"/>
    <property type="match status" value="1"/>
</dbReference>
<evidence type="ECO:0000256" key="2">
    <source>
        <dbReference type="SAM" id="Coils"/>
    </source>
</evidence>
<feature type="repeat" description="TPR" evidence="1">
    <location>
        <begin position="201"/>
        <end position="234"/>
    </location>
</feature>